<accession>A0A0V7ZNE9</accession>
<keyword evidence="3" id="KW-1185">Reference proteome</keyword>
<dbReference type="AlphaFoldDB" id="A0A0V7ZNE9"/>
<dbReference type="Proteomes" id="UP000053372">
    <property type="component" value="Unassembled WGS sequence"/>
</dbReference>
<evidence type="ECO:0000313" key="3">
    <source>
        <dbReference type="Proteomes" id="UP000053372"/>
    </source>
</evidence>
<proteinExistence type="predicted"/>
<evidence type="ECO:0000313" key="2">
    <source>
        <dbReference type="EMBL" id="KST65898.1"/>
    </source>
</evidence>
<dbReference type="RefSeq" id="WP_058183928.1">
    <property type="nucleotide sequence ID" value="NZ_LMTZ01000102.1"/>
</dbReference>
<keyword evidence="1" id="KW-0812">Transmembrane</keyword>
<reference evidence="2 3" key="1">
    <citation type="journal article" date="2015" name="Genome Announc.">
        <title>Draft Genome of the Euendolithic (true boring) Cyanobacterium Mastigocoleus testarum strain BC008.</title>
        <authorList>
            <person name="Guida B.S."/>
            <person name="Garcia-Pichel F."/>
        </authorList>
    </citation>
    <scope>NUCLEOTIDE SEQUENCE [LARGE SCALE GENOMIC DNA]</scope>
    <source>
        <strain evidence="2 3">BC008</strain>
    </source>
</reference>
<dbReference type="OrthoDB" id="571365at2"/>
<evidence type="ECO:0000256" key="1">
    <source>
        <dbReference type="SAM" id="Phobius"/>
    </source>
</evidence>
<comment type="caution">
    <text evidence="2">The sequence shown here is derived from an EMBL/GenBank/DDBJ whole genome shotgun (WGS) entry which is preliminary data.</text>
</comment>
<organism evidence="2 3">
    <name type="scientific">Mastigocoleus testarum BC008</name>
    <dbReference type="NCBI Taxonomy" id="371196"/>
    <lineage>
        <taxon>Bacteria</taxon>
        <taxon>Bacillati</taxon>
        <taxon>Cyanobacteriota</taxon>
        <taxon>Cyanophyceae</taxon>
        <taxon>Nostocales</taxon>
        <taxon>Hapalosiphonaceae</taxon>
        <taxon>Mastigocoleus</taxon>
    </lineage>
</organism>
<gene>
    <name evidence="2" type="ORF">BC008_23260</name>
</gene>
<name>A0A0V7ZNE9_9CYAN</name>
<protein>
    <submittedName>
        <fullName evidence="2">Uncharacterized protein</fullName>
    </submittedName>
</protein>
<keyword evidence="1" id="KW-1133">Transmembrane helix</keyword>
<feature type="transmembrane region" description="Helical" evidence="1">
    <location>
        <begin position="9"/>
        <end position="29"/>
    </location>
</feature>
<keyword evidence="1" id="KW-0472">Membrane</keyword>
<sequence length="239" mass="26413">MIQQPPKNALINSVFGLGLTISFLTISFISRAIPALGETPPNQELDLSPEVIKNSPVLQRWRKKIPNVLEDIRNDPSFVTRFRAGYSLYPGEQFGGINLGVEDIFLDSTGLTFSGEYQRTFNGKRQAYGADLRYYLRPLGNYVNIAPVVGYRNVEINSDRTSGVNIGVKLLLVLSRSGAADISLSQSWVAPGSSEEVGLTSISFAYALTRKIRLSTDLQQQNSPVDKDRRIGVSLEFIP</sequence>
<dbReference type="EMBL" id="LMTZ01000102">
    <property type="protein sequence ID" value="KST65898.1"/>
    <property type="molecule type" value="Genomic_DNA"/>
</dbReference>